<feature type="region of interest" description="Disordered" evidence="1">
    <location>
        <begin position="40"/>
        <end position="70"/>
    </location>
</feature>
<keyword evidence="3" id="KW-1185">Reference proteome</keyword>
<name>A0A3P7NS94_DIBLA</name>
<dbReference type="OrthoDB" id="3176171at2759"/>
<organism evidence="2 3">
    <name type="scientific">Dibothriocephalus latus</name>
    <name type="common">Fish tapeworm</name>
    <name type="synonym">Diphyllobothrium latum</name>
    <dbReference type="NCBI Taxonomy" id="60516"/>
    <lineage>
        <taxon>Eukaryota</taxon>
        <taxon>Metazoa</taxon>
        <taxon>Spiralia</taxon>
        <taxon>Lophotrochozoa</taxon>
        <taxon>Platyhelminthes</taxon>
        <taxon>Cestoda</taxon>
        <taxon>Eucestoda</taxon>
        <taxon>Diphyllobothriidea</taxon>
        <taxon>Diphyllobothriidae</taxon>
        <taxon>Dibothriocephalus</taxon>
    </lineage>
</organism>
<accession>A0A3P7NS94</accession>
<gene>
    <name evidence="2" type="ORF">DILT_LOCUS19187</name>
</gene>
<dbReference type="Proteomes" id="UP000281553">
    <property type="component" value="Unassembled WGS sequence"/>
</dbReference>
<sequence length="70" mass="7590">MRCLLFVTEFSYLAPIISTQGEIVGKILMELTSSLLPAEPLEIGPEGQKGSSFNQSDLPDFLERNADSSG</sequence>
<feature type="compositionally biased region" description="Basic and acidic residues" evidence="1">
    <location>
        <begin position="61"/>
        <end position="70"/>
    </location>
</feature>
<reference evidence="2 3" key="1">
    <citation type="submission" date="2018-11" db="EMBL/GenBank/DDBJ databases">
        <authorList>
            <consortium name="Pathogen Informatics"/>
        </authorList>
    </citation>
    <scope>NUCLEOTIDE SEQUENCE [LARGE SCALE GENOMIC DNA]</scope>
</reference>
<evidence type="ECO:0000313" key="2">
    <source>
        <dbReference type="EMBL" id="VDN43800.1"/>
    </source>
</evidence>
<evidence type="ECO:0000313" key="3">
    <source>
        <dbReference type="Proteomes" id="UP000281553"/>
    </source>
</evidence>
<evidence type="ECO:0000256" key="1">
    <source>
        <dbReference type="SAM" id="MobiDB-lite"/>
    </source>
</evidence>
<dbReference type="EMBL" id="UYRU01109176">
    <property type="protein sequence ID" value="VDN43800.1"/>
    <property type="molecule type" value="Genomic_DNA"/>
</dbReference>
<proteinExistence type="predicted"/>
<dbReference type="AlphaFoldDB" id="A0A3P7NS94"/>
<protein>
    <submittedName>
        <fullName evidence="2">Uncharacterized protein</fullName>
    </submittedName>
</protein>